<evidence type="ECO:0000256" key="1">
    <source>
        <dbReference type="ARBA" id="ARBA00004651"/>
    </source>
</evidence>
<keyword evidence="10" id="KW-1185">Reference proteome</keyword>
<evidence type="ECO:0000256" key="2">
    <source>
        <dbReference type="ARBA" id="ARBA00022448"/>
    </source>
</evidence>
<feature type="transmembrane region" description="Helical" evidence="7">
    <location>
        <begin position="280"/>
        <end position="302"/>
    </location>
</feature>
<keyword evidence="3" id="KW-1003">Cell membrane</keyword>
<dbReference type="GO" id="GO:0055085">
    <property type="term" value="P:transmembrane transport"/>
    <property type="evidence" value="ECO:0007669"/>
    <property type="project" value="InterPro"/>
</dbReference>
<evidence type="ECO:0000256" key="5">
    <source>
        <dbReference type="ARBA" id="ARBA00022989"/>
    </source>
</evidence>
<dbReference type="SUPFAM" id="SSF161098">
    <property type="entry name" value="MetI-like"/>
    <property type="match status" value="1"/>
</dbReference>
<dbReference type="RefSeq" id="WP_254156392.1">
    <property type="nucleotide sequence ID" value="NZ_CP100355.1"/>
</dbReference>
<gene>
    <name evidence="9" type="ORF">NGM29_11725</name>
</gene>
<name>A0A9E7N8T2_9EURY</name>
<keyword evidence="2 7" id="KW-0813">Transport</keyword>
<accession>A0A9E7N8T2</accession>
<feature type="transmembrane region" description="Helical" evidence="7">
    <location>
        <begin position="176"/>
        <end position="196"/>
    </location>
</feature>
<sequence length="361" mass="40462">MRQYLDRTRNGLVSLFGVLVGLRYYWERIAHAFVTLFAVTTITFALFRLMPGSPADAMRAEFERRLAGQGQAADPEVIDQMVRVHTGFDPDKPIYIQYVEYLRDVIIYQDFGQSIQYGDPVFDILFAAMPWSIFISVYGLAFGYTANILLGAAMAYKEGSRFDSYSTVGATFLNSVPYYVGAFFFLAFFAYDLGWFPGSGRYSRGLEQGLNPEFMLSIVHHGTLPIMSSFIVGFGGGALAMRGNSVRILGEDYLRVARLRGISSTRIATRYVARNAILPLYTQMMIGIAAIFSSSVVLEYIFTYPGVGWYTYDAIMRRDYPLLMGSFLFFTIVTLIGILIAEFTYGIVDPRAGSGDQSEAY</sequence>
<evidence type="ECO:0000256" key="6">
    <source>
        <dbReference type="ARBA" id="ARBA00023136"/>
    </source>
</evidence>
<feature type="transmembrane region" description="Helical" evidence="7">
    <location>
        <begin position="322"/>
        <end position="341"/>
    </location>
</feature>
<organism evidence="9 10">
    <name type="scientific">Natronosalvus rutilus</name>
    <dbReference type="NCBI Taxonomy" id="2953753"/>
    <lineage>
        <taxon>Archaea</taxon>
        <taxon>Methanobacteriati</taxon>
        <taxon>Methanobacteriota</taxon>
        <taxon>Stenosarchaea group</taxon>
        <taxon>Halobacteria</taxon>
        <taxon>Halobacteriales</taxon>
        <taxon>Natrialbaceae</taxon>
        <taxon>Natronosalvus</taxon>
    </lineage>
</organism>
<comment type="similarity">
    <text evidence="7">Belongs to the binding-protein-dependent transport system permease family.</text>
</comment>
<feature type="domain" description="ABC transmembrane type-1" evidence="8">
    <location>
        <begin position="129"/>
        <end position="341"/>
    </location>
</feature>
<dbReference type="InterPro" id="IPR045621">
    <property type="entry name" value="BPD_transp_1_N"/>
</dbReference>
<dbReference type="EMBL" id="CP100355">
    <property type="protein sequence ID" value="UTF52458.1"/>
    <property type="molecule type" value="Genomic_DNA"/>
</dbReference>
<dbReference type="Pfam" id="PF19300">
    <property type="entry name" value="BPD_transp_1_N"/>
    <property type="match status" value="1"/>
</dbReference>
<dbReference type="InterPro" id="IPR035906">
    <property type="entry name" value="MetI-like_sf"/>
</dbReference>
<dbReference type="KEGG" id="sawl:NGM29_11725"/>
<dbReference type="PROSITE" id="PS50928">
    <property type="entry name" value="ABC_TM1"/>
    <property type="match status" value="1"/>
</dbReference>
<dbReference type="InterPro" id="IPR000515">
    <property type="entry name" value="MetI-like"/>
</dbReference>
<dbReference type="PANTHER" id="PTHR43376:SF1">
    <property type="entry name" value="OLIGOPEPTIDE TRANSPORT SYSTEM PERMEASE PROTEIN"/>
    <property type="match status" value="1"/>
</dbReference>
<dbReference type="Pfam" id="PF00528">
    <property type="entry name" value="BPD_transp_1"/>
    <property type="match status" value="1"/>
</dbReference>
<evidence type="ECO:0000256" key="7">
    <source>
        <dbReference type="RuleBase" id="RU363032"/>
    </source>
</evidence>
<dbReference type="Proteomes" id="UP001056855">
    <property type="component" value="Chromosome"/>
</dbReference>
<evidence type="ECO:0000313" key="9">
    <source>
        <dbReference type="EMBL" id="UTF52458.1"/>
    </source>
</evidence>
<keyword evidence="6 7" id="KW-0472">Membrane</keyword>
<dbReference type="GeneID" id="73290725"/>
<feature type="transmembrane region" description="Helical" evidence="7">
    <location>
        <begin position="32"/>
        <end position="50"/>
    </location>
</feature>
<keyword evidence="4 7" id="KW-0812">Transmembrane</keyword>
<dbReference type="PANTHER" id="PTHR43376">
    <property type="entry name" value="OLIGOPEPTIDE TRANSPORT SYSTEM PERMEASE PROTEIN"/>
    <property type="match status" value="1"/>
</dbReference>
<dbReference type="GO" id="GO:0005886">
    <property type="term" value="C:plasma membrane"/>
    <property type="evidence" value="ECO:0007669"/>
    <property type="project" value="UniProtKB-SubCell"/>
</dbReference>
<evidence type="ECO:0000256" key="4">
    <source>
        <dbReference type="ARBA" id="ARBA00022692"/>
    </source>
</evidence>
<dbReference type="Gene3D" id="1.10.3720.10">
    <property type="entry name" value="MetI-like"/>
    <property type="match status" value="1"/>
</dbReference>
<dbReference type="CDD" id="cd06261">
    <property type="entry name" value="TM_PBP2"/>
    <property type="match status" value="1"/>
</dbReference>
<protein>
    <submittedName>
        <fullName evidence="9">ABC transporter permease</fullName>
    </submittedName>
</protein>
<evidence type="ECO:0000259" key="8">
    <source>
        <dbReference type="PROSITE" id="PS50928"/>
    </source>
</evidence>
<dbReference type="AlphaFoldDB" id="A0A9E7N8T2"/>
<reference evidence="9" key="1">
    <citation type="submission" date="2022-06" db="EMBL/GenBank/DDBJ databases">
        <title>Diverse halophilic archaea isolated from saline environments.</title>
        <authorList>
            <person name="Cui H.-L."/>
        </authorList>
    </citation>
    <scope>NUCLEOTIDE SEQUENCE</scope>
    <source>
        <strain evidence="9">WLHS1</strain>
    </source>
</reference>
<comment type="subcellular location">
    <subcellularLocation>
        <location evidence="1 7">Cell membrane</location>
        <topology evidence="1 7">Multi-pass membrane protein</topology>
    </subcellularLocation>
</comment>
<feature type="transmembrane region" description="Helical" evidence="7">
    <location>
        <begin position="133"/>
        <end position="156"/>
    </location>
</feature>
<proteinExistence type="inferred from homology"/>
<evidence type="ECO:0000256" key="3">
    <source>
        <dbReference type="ARBA" id="ARBA00022475"/>
    </source>
</evidence>
<keyword evidence="5 7" id="KW-1133">Transmembrane helix</keyword>
<evidence type="ECO:0000313" key="10">
    <source>
        <dbReference type="Proteomes" id="UP001056855"/>
    </source>
</evidence>